<evidence type="ECO:0000313" key="1">
    <source>
        <dbReference type="EMBL" id="ORA23427.1"/>
    </source>
</evidence>
<dbReference type="STRING" id="1927124.BST13_35335"/>
<dbReference type="OrthoDB" id="4762736at2"/>
<reference evidence="1 2" key="1">
    <citation type="submission" date="2017-02" db="EMBL/GenBank/DDBJ databases">
        <title>The new phylogeny of genus Mycobacterium.</title>
        <authorList>
            <person name="Tortoli E."/>
            <person name="Trovato A."/>
            <person name="Cirillo D.M."/>
        </authorList>
    </citation>
    <scope>NUCLEOTIDE SEQUENCE [LARGE SCALE GENOMIC DNA]</scope>
    <source>
        <strain evidence="1 2">RW6</strain>
    </source>
</reference>
<name>A0A1X0A004_9MYCO</name>
<dbReference type="SUPFAM" id="SSF53098">
    <property type="entry name" value="Ribonuclease H-like"/>
    <property type="match status" value="1"/>
</dbReference>
<evidence type="ECO:0008006" key="3">
    <source>
        <dbReference type="Google" id="ProtNLM"/>
    </source>
</evidence>
<dbReference type="Proteomes" id="UP000192448">
    <property type="component" value="Unassembled WGS sequence"/>
</dbReference>
<dbReference type="InterPro" id="IPR036397">
    <property type="entry name" value="RNaseH_sf"/>
</dbReference>
<proteinExistence type="predicted"/>
<protein>
    <recommendedName>
        <fullName evidence="3">Exonuclease domain-containing protein</fullName>
    </recommendedName>
</protein>
<organism evidence="1 2">
    <name type="scientific">Mycobacterium aquaticum</name>
    <dbReference type="NCBI Taxonomy" id="1927124"/>
    <lineage>
        <taxon>Bacteria</taxon>
        <taxon>Bacillati</taxon>
        <taxon>Actinomycetota</taxon>
        <taxon>Actinomycetes</taxon>
        <taxon>Mycobacteriales</taxon>
        <taxon>Mycobacteriaceae</taxon>
        <taxon>Mycobacterium</taxon>
    </lineage>
</organism>
<accession>A0A1X0A004</accession>
<dbReference type="EMBL" id="MVHF01000062">
    <property type="protein sequence ID" value="ORA23427.1"/>
    <property type="molecule type" value="Genomic_DNA"/>
</dbReference>
<sequence>MGDIVFMDTETLGLDLDSPIWEFAAVRRDGETGREYPLHLFVEHDPQPWLDTLPAEFAQDYAARYDHDRAVGINAAAGMITMFLEGRPTIIGAVPDFDTARIRHQMLRPNGIQDPWHYHLIDIENVIVGWARGIATPTWPEFWPMTMLPPYSSDELSAAVGVNPEDFDRHTAMGDVEWVRAQWDAVMSGAR</sequence>
<dbReference type="AlphaFoldDB" id="A0A1X0A004"/>
<dbReference type="Gene3D" id="3.30.420.10">
    <property type="entry name" value="Ribonuclease H-like superfamily/Ribonuclease H"/>
    <property type="match status" value="1"/>
</dbReference>
<gene>
    <name evidence="1" type="ORF">BST13_35335</name>
</gene>
<evidence type="ECO:0000313" key="2">
    <source>
        <dbReference type="Proteomes" id="UP000192448"/>
    </source>
</evidence>
<keyword evidence="2" id="KW-1185">Reference proteome</keyword>
<dbReference type="RefSeq" id="WP_083170533.1">
    <property type="nucleotide sequence ID" value="NZ_MVHF01000062.1"/>
</dbReference>
<dbReference type="GO" id="GO:0003676">
    <property type="term" value="F:nucleic acid binding"/>
    <property type="evidence" value="ECO:0007669"/>
    <property type="project" value="InterPro"/>
</dbReference>
<comment type="caution">
    <text evidence="1">The sequence shown here is derived from an EMBL/GenBank/DDBJ whole genome shotgun (WGS) entry which is preliminary data.</text>
</comment>
<dbReference type="InterPro" id="IPR012337">
    <property type="entry name" value="RNaseH-like_sf"/>
</dbReference>